<sequence length="154" mass="17092">MSSLTVLKFGSHIIPASQTFLRTSLSFAFVNIKPVVPGHVLVSPIRLVDRVKLLNAEEIADLFISAQHVSSVVESCYEATSVSMVVQDGREAGQTIPHVHVHILPRVLGDFGNNDDLYHMLENHDKNVKISQPRPLKEMEKEAALLKSFLKSHS</sequence>
<dbReference type="GO" id="GO:0047710">
    <property type="term" value="F:bis(5'-adenosyl)-triphosphatase activity"/>
    <property type="evidence" value="ECO:0007669"/>
    <property type="project" value="UniProtKB-EC"/>
</dbReference>
<dbReference type="eggNOG" id="KOG3379">
    <property type="taxonomic scope" value="Eukaryota"/>
</dbReference>
<evidence type="ECO:0000313" key="27">
    <source>
        <dbReference type="Proteomes" id="UP000007875"/>
    </source>
</evidence>
<dbReference type="CDD" id="cd01275">
    <property type="entry name" value="FHIT"/>
    <property type="match status" value="1"/>
</dbReference>
<keyword evidence="3" id="KW-0547">Nucleotide-binding</keyword>
<comment type="catalytic activity">
    <reaction evidence="5">
        <text>adenosine 5'-phosphoramidate + H2O = NH4(+) + AMP</text>
        <dbReference type="Rhea" id="RHEA:67916"/>
        <dbReference type="ChEBI" id="CHEBI:15377"/>
        <dbReference type="ChEBI" id="CHEBI:28938"/>
        <dbReference type="ChEBI" id="CHEBI:57890"/>
        <dbReference type="ChEBI" id="CHEBI:456215"/>
    </reaction>
</comment>
<dbReference type="GO" id="GO:0031625">
    <property type="term" value="F:ubiquitin protein ligase binding"/>
    <property type="evidence" value="ECO:0007669"/>
    <property type="project" value="TreeGrafter"/>
</dbReference>
<dbReference type="Ensembl" id="ENSCSAVT00000009777.1">
    <property type="protein sequence ID" value="ENSCSAVP00000009659.1"/>
    <property type="gene ID" value="ENSCSAVG00000005670.1"/>
</dbReference>
<evidence type="ECO:0000256" key="12">
    <source>
        <dbReference type="ARBA" id="ARBA00051546"/>
    </source>
</evidence>
<keyword evidence="27" id="KW-1185">Reference proteome</keyword>
<evidence type="ECO:0000256" key="6">
    <source>
        <dbReference type="ARBA" id="ARBA00025764"/>
    </source>
</evidence>
<evidence type="ECO:0000256" key="8">
    <source>
        <dbReference type="ARBA" id="ARBA00031555"/>
    </source>
</evidence>
<protein>
    <recommendedName>
        <fullName evidence="2">Bis(5'-adenosyl)-triphosphatase</fullName>
        <ecNumber evidence="15">2.7.7.51</ecNumber>
        <ecNumber evidence="1">3.6.1.29</ecNumber>
        <ecNumber evidence="14">3.6.2.1</ecNumber>
    </recommendedName>
    <alternativeName>
        <fullName evidence="9">AP3A hydrolase</fullName>
    </alternativeName>
    <alternativeName>
        <fullName evidence="16">Adenosine 5'-monophosphoramidase FHIT</fullName>
    </alternativeName>
    <alternativeName>
        <fullName evidence="17">Adenylylsulfatase</fullName>
    </alternativeName>
    <alternativeName>
        <fullName evidence="19">Adenylylsulfate-ammonia adenylyltransferase</fullName>
    </alternativeName>
    <alternativeName>
        <fullName evidence="7">Diadenosine 5',5'''-P1,P3-triphosphate hydrolase</fullName>
    </alternativeName>
    <alternativeName>
        <fullName evidence="8">Dinucleosidetriphosphatase</fullName>
    </alternativeName>
    <alternativeName>
        <fullName evidence="18">Fragile histidine triad protein</fullName>
    </alternativeName>
</protein>
<dbReference type="GO" id="GO:0072332">
    <property type="term" value="P:intrinsic apoptotic signaling pathway by p53 class mediator"/>
    <property type="evidence" value="ECO:0007669"/>
    <property type="project" value="TreeGrafter"/>
</dbReference>
<dbReference type="AlphaFoldDB" id="H2YWE8"/>
<evidence type="ECO:0000256" key="20">
    <source>
        <dbReference type="PIRSR" id="PIRSR601310-1"/>
    </source>
</evidence>
<dbReference type="Proteomes" id="UP000007875">
    <property type="component" value="Unassembled WGS sequence"/>
</dbReference>
<dbReference type="FunFam" id="3.30.428.10:FF:000011">
    <property type="entry name" value="Fragile histidine triad"/>
    <property type="match status" value="1"/>
</dbReference>
<feature type="active site" description="Tele-AMP-histidine intermediate" evidence="20">
    <location>
        <position position="100"/>
    </location>
</feature>
<keyword evidence="4" id="KW-0378">Hydrolase</keyword>
<comment type="subunit">
    <text evidence="13">Homodimer. Interacts with UBE2I. Interacts with MDM2. Interacts with CTNNB1. Identified in a complex with CTNNB1 and LEF1.</text>
</comment>
<dbReference type="EC" id="3.6.2.1" evidence="14"/>
<dbReference type="Gene3D" id="3.30.428.10">
    <property type="entry name" value="HIT-like"/>
    <property type="match status" value="1"/>
</dbReference>
<accession>H2YWE8</accession>
<comment type="similarity">
    <text evidence="6">Belongs to the HINT family.</text>
</comment>
<dbReference type="SUPFAM" id="SSF54197">
    <property type="entry name" value="HIT-like"/>
    <property type="match status" value="1"/>
</dbReference>
<dbReference type="OMA" id="TNCHVSI"/>
<dbReference type="GO" id="GO:0005634">
    <property type="term" value="C:nucleus"/>
    <property type="evidence" value="ECO:0007669"/>
    <property type="project" value="TreeGrafter"/>
</dbReference>
<dbReference type="HOGENOM" id="CLU_056776_7_1_1"/>
<evidence type="ECO:0000259" key="25">
    <source>
        <dbReference type="PROSITE" id="PS51084"/>
    </source>
</evidence>
<organism evidence="26 27">
    <name type="scientific">Ciona savignyi</name>
    <name type="common">Pacific transparent sea squirt</name>
    <dbReference type="NCBI Taxonomy" id="51511"/>
    <lineage>
        <taxon>Eukaryota</taxon>
        <taxon>Metazoa</taxon>
        <taxon>Chordata</taxon>
        <taxon>Tunicata</taxon>
        <taxon>Ascidiacea</taxon>
        <taxon>Phlebobranchia</taxon>
        <taxon>Cionidae</taxon>
        <taxon>Ciona</taxon>
    </lineage>
</organism>
<proteinExistence type="inferred from homology"/>
<dbReference type="GO" id="GO:0005886">
    <property type="term" value="C:plasma membrane"/>
    <property type="evidence" value="ECO:0007669"/>
    <property type="project" value="TreeGrafter"/>
</dbReference>
<evidence type="ECO:0000256" key="9">
    <source>
        <dbReference type="ARBA" id="ARBA00031824"/>
    </source>
</evidence>
<dbReference type="EC" id="2.7.7.51" evidence="15"/>
<dbReference type="PANTHER" id="PTHR46981">
    <property type="entry name" value="BIS(5'-ADENOSYL)-TRIPHOSPHATASE"/>
    <property type="match status" value="1"/>
</dbReference>
<dbReference type="PRINTS" id="PR00332">
    <property type="entry name" value="HISTRIAD"/>
</dbReference>
<evidence type="ECO:0000256" key="21">
    <source>
        <dbReference type="PIRSR" id="PIRSR601310-3"/>
    </source>
</evidence>
<dbReference type="GO" id="GO:0005737">
    <property type="term" value="C:cytoplasm"/>
    <property type="evidence" value="ECO:0007669"/>
    <property type="project" value="TreeGrafter"/>
</dbReference>
<evidence type="ECO:0000256" key="5">
    <source>
        <dbReference type="ARBA" id="ARBA00024472"/>
    </source>
</evidence>
<feature type="site" description="Important for induction of apoptosis" evidence="23">
    <location>
        <position position="118"/>
    </location>
</feature>
<dbReference type="GO" id="GO:0000166">
    <property type="term" value="F:nucleotide binding"/>
    <property type="evidence" value="ECO:0007669"/>
    <property type="project" value="UniProtKB-KW"/>
</dbReference>
<dbReference type="STRING" id="51511.ENSCSAVP00000009659"/>
<evidence type="ECO:0000256" key="2">
    <source>
        <dbReference type="ARBA" id="ARBA00014605"/>
    </source>
</evidence>
<evidence type="ECO:0000256" key="19">
    <source>
        <dbReference type="ARBA" id="ARBA00081140"/>
    </source>
</evidence>
<reference evidence="26" key="2">
    <citation type="submission" date="2025-08" db="UniProtKB">
        <authorList>
            <consortium name="Ensembl"/>
        </authorList>
    </citation>
    <scope>IDENTIFICATION</scope>
</reference>
<evidence type="ECO:0000256" key="22">
    <source>
        <dbReference type="PIRSR" id="PIRSR639383-2"/>
    </source>
</evidence>
<dbReference type="FunCoup" id="H2YWE8">
    <property type="interactions" value="12"/>
</dbReference>
<evidence type="ECO:0000256" key="18">
    <source>
        <dbReference type="ARBA" id="ARBA00079477"/>
    </source>
</evidence>
<reference evidence="27" key="1">
    <citation type="submission" date="2003-08" db="EMBL/GenBank/DDBJ databases">
        <authorList>
            <person name="Birren B."/>
            <person name="Nusbaum C."/>
            <person name="Abebe A."/>
            <person name="Abouelleil A."/>
            <person name="Adekoya E."/>
            <person name="Ait-zahra M."/>
            <person name="Allen N."/>
            <person name="Allen T."/>
            <person name="An P."/>
            <person name="Anderson M."/>
            <person name="Anderson S."/>
            <person name="Arachchi H."/>
            <person name="Armbruster J."/>
            <person name="Bachantsang P."/>
            <person name="Baldwin J."/>
            <person name="Barry A."/>
            <person name="Bayul T."/>
            <person name="Blitshsteyn B."/>
            <person name="Bloom T."/>
            <person name="Blye J."/>
            <person name="Boguslavskiy L."/>
            <person name="Borowsky M."/>
            <person name="Boukhgalter B."/>
            <person name="Brunache A."/>
            <person name="Butler J."/>
            <person name="Calixte N."/>
            <person name="Calvo S."/>
            <person name="Camarata J."/>
            <person name="Campo K."/>
            <person name="Chang J."/>
            <person name="Cheshatsang Y."/>
            <person name="Citroen M."/>
            <person name="Collymore A."/>
            <person name="Considine T."/>
            <person name="Cook A."/>
            <person name="Cooke P."/>
            <person name="Corum B."/>
            <person name="Cuomo C."/>
            <person name="David R."/>
            <person name="Dawoe T."/>
            <person name="Degray S."/>
            <person name="Dodge S."/>
            <person name="Dooley K."/>
            <person name="Dorje P."/>
            <person name="Dorjee K."/>
            <person name="Dorris L."/>
            <person name="Duffey N."/>
            <person name="Dupes A."/>
            <person name="Elkins T."/>
            <person name="Engels R."/>
            <person name="Erickson J."/>
            <person name="Farina A."/>
            <person name="Faro S."/>
            <person name="Ferreira P."/>
            <person name="Fischer H."/>
            <person name="Fitzgerald M."/>
            <person name="Foley K."/>
            <person name="Gage D."/>
            <person name="Galagan J."/>
            <person name="Gearin G."/>
            <person name="Gnerre S."/>
            <person name="Gnirke A."/>
            <person name="Goyette A."/>
            <person name="Graham J."/>
            <person name="Grandbois E."/>
            <person name="Gyaltsen K."/>
            <person name="Hafez N."/>
            <person name="Hagopian D."/>
            <person name="Hagos B."/>
            <person name="Hall J."/>
            <person name="Hatcher B."/>
            <person name="Heller A."/>
            <person name="Higgins H."/>
            <person name="Honan T."/>
            <person name="Horn A."/>
            <person name="Houde N."/>
            <person name="Hughes L."/>
            <person name="Hulme W."/>
            <person name="Husby E."/>
            <person name="Iliev I."/>
            <person name="Jaffe D."/>
            <person name="Jones C."/>
            <person name="Kamal M."/>
            <person name="Kamat A."/>
            <person name="Kamvysselis M."/>
            <person name="Karlsson E."/>
            <person name="Kells C."/>
            <person name="Kieu A."/>
            <person name="Kisner P."/>
            <person name="Kodira C."/>
            <person name="Kulbokas E."/>
            <person name="Labutti K."/>
            <person name="Lama D."/>
            <person name="Landers T."/>
            <person name="Leger J."/>
            <person name="Levine S."/>
            <person name="Lewis D."/>
            <person name="Lewis T."/>
            <person name="Lindblad-toh K."/>
            <person name="Liu X."/>
            <person name="Lokyitsang T."/>
            <person name="Lokyitsang Y."/>
            <person name="Lucien O."/>
            <person name="Lui A."/>
            <person name="Ma L.J."/>
            <person name="Mabbitt R."/>
            <person name="Macdonald J."/>
            <person name="Maclean C."/>
            <person name="Major J."/>
            <person name="Manning J."/>
            <person name="Marabella R."/>
            <person name="Maru K."/>
            <person name="Matthews C."/>
            <person name="Mauceli E."/>
            <person name="Mccarthy M."/>
            <person name="Mcdonough S."/>
            <person name="Mcghee T."/>
            <person name="Meldrim J."/>
            <person name="Meneus L."/>
            <person name="Mesirov J."/>
            <person name="Mihalev A."/>
            <person name="Mihova T."/>
            <person name="Mikkelsen T."/>
            <person name="Mlenga V."/>
            <person name="Moru K."/>
            <person name="Mozes J."/>
            <person name="Mulrain L."/>
            <person name="Munson G."/>
            <person name="Naylor J."/>
            <person name="Newes C."/>
            <person name="Nguyen C."/>
            <person name="Nguyen N."/>
            <person name="Nguyen T."/>
            <person name="Nicol R."/>
            <person name="Nielsen C."/>
            <person name="Nizzari M."/>
            <person name="Norbu C."/>
            <person name="Norbu N."/>
            <person name="O'donnell P."/>
            <person name="Okoawo O."/>
            <person name="O'leary S."/>
            <person name="Omotosho B."/>
            <person name="O'neill K."/>
            <person name="Osman S."/>
            <person name="Parker S."/>
            <person name="Perrin D."/>
            <person name="Phunkhang P."/>
            <person name="Piqani B."/>
            <person name="Purcell S."/>
            <person name="Rachupka T."/>
            <person name="Ramasamy U."/>
            <person name="Rameau R."/>
            <person name="Ray V."/>
            <person name="Raymond C."/>
            <person name="Retta R."/>
            <person name="Richardson S."/>
            <person name="Rise C."/>
            <person name="Rodriguez J."/>
            <person name="Rogers J."/>
            <person name="Rogov P."/>
            <person name="Rutman M."/>
            <person name="Schupbach R."/>
            <person name="Seaman C."/>
            <person name="Settipalli S."/>
            <person name="Sharpe T."/>
            <person name="Sheridan J."/>
            <person name="Sherpa N."/>
            <person name="Shi J."/>
            <person name="Smirnov S."/>
            <person name="Smith C."/>
            <person name="Sougnez C."/>
            <person name="Spencer B."/>
            <person name="Stalker J."/>
            <person name="Stange-thomann N."/>
            <person name="Stavropoulos S."/>
            <person name="Stetson K."/>
            <person name="Stone C."/>
            <person name="Stone S."/>
            <person name="Stubbs M."/>
            <person name="Talamas J."/>
            <person name="Tchuinga P."/>
            <person name="Tenzing P."/>
            <person name="Tesfaye S."/>
            <person name="Theodore J."/>
            <person name="Thoulutsang Y."/>
            <person name="Topham K."/>
            <person name="Towey S."/>
            <person name="Tsamla T."/>
            <person name="Tsomo N."/>
            <person name="Vallee D."/>
            <person name="Vassiliev H."/>
            <person name="Venkataraman V."/>
            <person name="Vinson J."/>
            <person name="Vo A."/>
            <person name="Wade C."/>
            <person name="Wang S."/>
            <person name="Wangchuk T."/>
            <person name="Wangdi T."/>
            <person name="Whittaker C."/>
            <person name="Wilkinson J."/>
            <person name="Wu Y."/>
            <person name="Wyman D."/>
            <person name="Yadav S."/>
            <person name="Yang S."/>
            <person name="Yang X."/>
            <person name="Yeager S."/>
            <person name="Yee E."/>
            <person name="Young G."/>
            <person name="Zainoun J."/>
            <person name="Zembeck L."/>
            <person name="Zimmer A."/>
            <person name="Zody M."/>
            <person name="Lander E."/>
        </authorList>
    </citation>
    <scope>NUCLEOTIDE SEQUENCE [LARGE SCALE GENOMIC DNA]</scope>
</reference>
<dbReference type="InterPro" id="IPR036265">
    <property type="entry name" value="HIT-like_sf"/>
</dbReference>
<dbReference type="GO" id="GO:0047352">
    <property type="term" value="F:adenylylsulfate-ammonia adenylyltransferase activity"/>
    <property type="evidence" value="ECO:0007669"/>
    <property type="project" value="UniProtKB-EC"/>
</dbReference>
<dbReference type="GO" id="GO:0015964">
    <property type="term" value="P:diadenosine triphosphate catabolic process"/>
    <property type="evidence" value="ECO:0007669"/>
    <property type="project" value="TreeGrafter"/>
</dbReference>
<reference evidence="26" key="3">
    <citation type="submission" date="2025-09" db="UniProtKB">
        <authorList>
            <consortium name="Ensembl"/>
        </authorList>
    </citation>
    <scope>IDENTIFICATION</scope>
</reference>
<dbReference type="InterPro" id="IPR052677">
    <property type="entry name" value="Dinucleoside_ppp_hydrolase"/>
</dbReference>
<comment type="catalytic activity">
    <reaction evidence="11">
        <text>adenosine 5'-phosphosulfate + H2O = sulfate + AMP + 2 H(+)</text>
        <dbReference type="Rhea" id="RHEA:17041"/>
        <dbReference type="ChEBI" id="CHEBI:15377"/>
        <dbReference type="ChEBI" id="CHEBI:15378"/>
        <dbReference type="ChEBI" id="CHEBI:16189"/>
        <dbReference type="ChEBI" id="CHEBI:58243"/>
        <dbReference type="ChEBI" id="CHEBI:456215"/>
        <dbReference type="EC" id="3.6.2.1"/>
    </reaction>
</comment>
<evidence type="ECO:0000256" key="4">
    <source>
        <dbReference type="ARBA" id="ARBA00022801"/>
    </source>
</evidence>
<feature type="domain" description="HIT" evidence="25">
    <location>
        <begin position="5"/>
        <end position="113"/>
    </location>
</feature>
<dbReference type="GO" id="GO:0047627">
    <property type="term" value="F:adenylylsulfatase activity"/>
    <property type="evidence" value="ECO:0007669"/>
    <property type="project" value="UniProtKB-EC"/>
</dbReference>
<evidence type="ECO:0000256" key="7">
    <source>
        <dbReference type="ARBA" id="ARBA00029905"/>
    </source>
</evidence>
<dbReference type="InParanoid" id="H2YWE8"/>
<feature type="binding site" evidence="22">
    <location>
        <position position="31"/>
    </location>
    <ligand>
        <name>substrate</name>
    </ligand>
</feature>
<dbReference type="PROSITE" id="PS00892">
    <property type="entry name" value="HIT_1"/>
    <property type="match status" value="1"/>
</dbReference>
<evidence type="ECO:0000256" key="15">
    <source>
        <dbReference type="ARBA" id="ARBA00066878"/>
    </source>
</evidence>
<evidence type="ECO:0000313" key="26">
    <source>
        <dbReference type="Ensembl" id="ENSCSAVP00000009659.1"/>
    </source>
</evidence>
<dbReference type="PANTHER" id="PTHR46981:SF1">
    <property type="entry name" value="BIS(5'-ADENOSYL)-TRIPHOSPHATASE"/>
    <property type="match status" value="1"/>
</dbReference>
<evidence type="ECO:0000256" key="24">
    <source>
        <dbReference type="PROSITE-ProRule" id="PRU00464"/>
    </source>
</evidence>
<name>H2YWE8_CIOSA</name>
<dbReference type="InterPro" id="IPR011146">
    <property type="entry name" value="HIT-like"/>
</dbReference>
<evidence type="ECO:0000256" key="3">
    <source>
        <dbReference type="ARBA" id="ARBA00022741"/>
    </source>
</evidence>
<feature type="short sequence motif" description="Histidine triad motif" evidence="21 24">
    <location>
        <begin position="98"/>
        <end position="102"/>
    </location>
</feature>
<feature type="binding site" evidence="22">
    <location>
        <position position="87"/>
    </location>
    <ligand>
        <name>substrate</name>
    </ligand>
</feature>
<evidence type="ECO:0000256" key="16">
    <source>
        <dbReference type="ARBA" id="ARBA00076900"/>
    </source>
</evidence>
<dbReference type="PROSITE" id="PS51084">
    <property type="entry name" value="HIT_2"/>
    <property type="match status" value="1"/>
</dbReference>
<dbReference type="GO" id="GO:0006163">
    <property type="term" value="P:purine nucleotide metabolic process"/>
    <property type="evidence" value="ECO:0007669"/>
    <property type="project" value="TreeGrafter"/>
</dbReference>
<evidence type="ECO:0000256" key="17">
    <source>
        <dbReference type="ARBA" id="ARBA00079058"/>
    </source>
</evidence>
<feature type="binding site" evidence="22">
    <location>
        <position position="102"/>
    </location>
    <ligand>
        <name>substrate</name>
    </ligand>
</feature>
<dbReference type="EC" id="3.6.1.29" evidence="1"/>
<dbReference type="InterPro" id="IPR001310">
    <property type="entry name" value="Histidine_triad_HIT"/>
</dbReference>
<comment type="catalytic activity">
    <reaction evidence="12">
        <text>adenosine 5'-phosphosulfate + NH4(+) = adenosine 5'-phosphoramidate + sulfate + 2 H(+)</text>
        <dbReference type="Rhea" id="RHEA:19197"/>
        <dbReference type="ChEBI" id="CHEBI:15378"/>
        <dbReference type="ChEBI" id="CHEBI:16189"/>
        <dbReference type="ChEBI" id="CHEBI:28938"/>
        <dbReference type="ChEBI" id="CHEBI:57890"/>
        <dbReference type="ChEBI" id="CHEBI:58243"/>
        <dbReference type="EC" id="2.7.7.51"/>
    </reaction>
</comment>
<evidence type="ECO:0000256" key="14">
    <source>
        <dbReference type="ARBA" id="ARBA00066544"/>
    </source>
</evidence>
<dbReference type="GeneTree" id="ENSGT00510000047967"/>
<evidence type="ECO:0000256" key="1">
    <source>
        <dbReference type="ARBA" id="ARBA00012377"/>
    </source>
</evidence>
<feature type="binding site" evidence="22">
    <location>
        <position position="12"/>
    </location>
    <ligand>
        <name>substrate</name>
    </ligand>
</feature>
<evidence type="ECO:0000256" key="10">
    <source>
        <dbReference type="ARBA" id="ARBA00047780"/>
    </source>
</evidence>
<dbReference type="InterPro" id="IPR019808">
    <property type="entry name" value="Histidine_triad_CS"/>
</dbReference>
<dbReference type="GO" id="GO:0032435">
    <property type="term" value="P:negative regulation of proteasomal ubiquitin-dependent protein catabolic process"/>
    <property type="evidence" value="ECO:0007669"/>
    <property type="project" value="TreeGrafter"/>
</dbReference>
<evidence type="ECO:0000256" key="23">
    <source>
        <dbReference type="PIRSR" id="PIRSR639383-3"/>
    </source>
</evidence>
<evidence type="ECO:0000256" key="13">
    <source>
        <dbReference type="ARBA" id="ARBA00065296"/>
    </source>
</evidence>
<dbReference type="Pfam" id="PF01230">
    <property type="entry name" value="HIT"/>
    <property type="match status" value="1"/>
</dbReference>
<evidence type="ECO:0000256" key="11">
    <source>
        <dbReference type="ARBA" id="ARBA00051421"/>
    </source>
</evidence>
<comment type="catalytic activity">
    <reaction evidence="10">
        <text>P(1),P(3)-bis(5'-adenosyl) triphosphate + H2O = AMP + ADP + 2 H(+)</text>
        <dbReference type="Rhea" id="RHEA:13893"/>
        <dbReference type="ChEBI" id="CHEBI:15377"/>
        <dbReference type="ChEBI" id="CHEBI:15378"/>
        <dbReference type="ChEBI" id="CHEBI:58529"/>
        <dbReference type="ChEBI" id="CHEBI:456215"/>
        <dbReference type="ChEBI" id="CHEBI:456216"/>
        <dbReference type="EC" id="3.6.1.29"/>
    </reaction>
</comment>
<dbReference type="InterPro" id="IPR039383">
    <property type="entry name" value="FHIT"/>
</dbReference>